<evidence type="ECO:0000313" key="3">
    <source>
        <dbReference type="Proteomes" id="UP000326912"/>
    </source>
</evidence>
<dbReference type="EMBL" id="BKZW01000003">
    <property type="protein sequence ID" value="GER91057.1"/>
    <property type="molecule type" value="Genomic_DNA"/>
</dbReference>
<feature type="transmembrane region" description="Helical" evidence="1">
    <location>
        <begin position="64"/>
        <end position="82"/>
    </location>
</feature>
<keyword evidence="1" id="KW-0812">Transmembrane</keyword>
<evidence type="ECO:0000256" key="1">
    <source>
        <dbReference type="SAM" id="Phobius"/>
    </source>
</evidence>
<dbReference type="Proteomes" id="UP000326912">
    <property type="component" value="Unassembled WGS sequence"/>
</dbReference>
<keyword evidence="1" id="KW-1133">Transmembrane helix</keyword>
<keyword evidence="3" id="KW-1185">Reference proteome</keyword>
<feature type="transmembrane region" description="Helical" evidence="1">
    <location>
        <begin position="102"/>
        <end position="123"/>
    </location>
</feature>
<proteinExistence type="predicted"/>
<evidence type="ECO:0000313" key="2">
    <source>
        <dbReference type="EMBL" id="GER91057.1"/>
    </source>
</evidence>
<reference evidence="2 3" key="1">
    <citation type="submission" date="2019-10" db="EMBL/GenBank/DDBJ databases">
        <title>Dictyobacter vulcani sp. nov., within the class Ktedonobacteria, isolated from soil of volcanic Mt. Zao.</title>
        <authorList>
            <person name="Zheng Y."/>
            <person name="Wang C.M."/>
            <person name="Sakai Y."/>
            <person name="Abe K."/>
            <person name="Yokota A."/>
            <person name="Yabe S."/>
        </authorList>
    </citation>
    <scope>NUCLEOTIDE SEQUENCE [LARGE SCALE GENOMIC DNA]</scope>
    <source>
        <strain evidence="2 3">W12</strain>
    </source>
</reference>
<name>A0A5J4KX02_9CHLR</name>
<gene>
    <name evidence="2" type="ORF">KDW_52190</name>
</gene>
<sequence>MFKKDNFLILLILACSIVIVYALQLHQMLYVVRYIVTSEAVLFTFIFGFKIWQSPARLKQKGMMLCSLFPFLCVLILIFPFMHNPYPQLASQDATLQTLTTISAYWEAGCGSILFCFVTVFAIKVRKFYGELGRPEIVPVQEPSAVPRRRRVVSLAEDSVYGRQHREYFQP</sequence>
<protein>
    <submittedName>
        <fullName evidence="2">Uncharacterized protein</fullName>
    </submittedName>
</protein>
<dbReference type="AlphaFoldDB" id="A0A5J4KX02"/>
<comment type="caution">
    <text evidence="2">The sequence shown here is derived from an EMBL/GenBank/DDBJ whole genome shotgun (WGS) entry which is preliminary data.</text>
</comment>
<feature type="transmembrane region" description="Helical" evidence="1">
    <location>
        <begin position="32"/>
        <end position="52"/>
    </location>
</feature>
<organism evidence="2 3">
    <name type="scientific">Dictyobacter vulcani</name>
    <dbReference type="NCBI Taxonomy" id="2607529"/>
    <lineage>
        <taxon>Bacteria</taxon>
        <taxon>Bacillati</taxon>
        <taxon>Chloroflexota</taxon>
        <taxon>Ktedonobacteria</taxon>
        <taxon>Ktedonobacterales</taxon>
        <taxon>Dictyobacteraceae</taxon>
        <taxon>Dictyobacter</taxon>
    </lineage>
</organism>
<accession>A0A5J4KX02</accession>
<keyword evidence="1" id="KW-0472">Membrane</keyword>